<dbReference type="RefSeq" id="WP_076545063.1">
    <property type="nucleotide sequence ID" value="NZ_FTNC01000011.1"/>
</dbReference>
<accession>A0A1N6XA01</accession>
<feature type="transmembrane region" description="Helical" evidence="1">
    <location>
        <begin position="147"/>
        <end position="171"/>
    </location>
</feature>
<evidence type="ECO:0000313" key="3">
    <source>
        <dbReference type="EMBL" id="SIQ99156.1"/>
    </source>
</evidence>
<feature type="transmembrane region" description="Helical" evidence="1">
    <location>
        <begin position="183"/>
        <end position="200"/>
    </location>
</feature>
<dbReference type="OrthoDB" id="2110625at2"/>
<proteinExistence type="predicted"/>
<dbReference type="AlphaFoldDB" id="A0A1N6XA01"/>
<dbReference type="PANTHER" id="PTHR38686">
    <property type="entry name" value="APOLIPOPROTEIN N-ACYLTRANSFERASE"/>
    <property type="match status" value="1"/>
</dbReference>
<dbReference type="GO" id="GO:0016020">
    <property type="term" value="C:membrane"/>
    <property type="evidence" value="ECO:0007669"/>
    <property type="project" value="InterPro"/>
</dbReference>
<protein>
    <submittedName>
        <fullName evidence="3">Apolipoprotein N-acyltransferase</fullName>
    </submittedName>
</protein>
<feature type="transmembrane region" description="Helical" evidence="1">
    <location>
        <begin position="473"/>
        <end position="493"/>
    </location>
</feature>
<keyword evidence="3" id="KW-0012">Acyltransferase</keyword>
<feature type="domain" description="Apolipoprotein N-acyltransferase N-terminal" evidence="2">
    <location>
        <begin position="9"/>
        <end position="169"/>
    </location>
</feature>
<evidence type="ECO:0000256" key="1">
    <source>
        <dbReference type="SAM" id="Phobius"/>
    </source>
</evidence>
<keyword evidence="1" id="KW-0812">Transmembrane</keyword>
<dbReference type="EMBL" id="FTNC01000011">
    <property type="protein sequence ID" value="SIQ99156.1"/>
    <property type="molecule type" value="Genomic_DNA"/>
</dbReference>
<dbReference type="GO" id="GO:0016410">
    <property type="term" value="F:N-acyltransferase activity"/>
    <property type="evidence" value="ECO:0007669"/>
    <property type="project" value="InterPro"/>
</dbReference>
<dbReference type="Pfam" id="PF20154">
    <property type="entry name" value="LNT_N"/>
    <property type="match status" value="1"/>
</dbReference>
<keyword evidence="4" id="KW-1185">Reference proteome</keyword>
<keyword evidence="3" id="KW-0449">Lipoprotein</keyword>
<keyword evidence="3" id="KW-0808">Transferase</keyword>
<feature type="transmembrane region" description="Helical" evidence="1">
    <location>
        <begin position="77"/>
        <end position="98"/>
    </location>
</feature>
<dbReference type="Proteomes" id="UP000185669">
    <property type="component" value="Unassembled WGS sequence"/>
</dbReference>
<keyword evidence="1" id="KW-0472">Membrane</keyword>
<dbReference type="InterPro" id="IPR045378">
    <property type="entry name" value="LNT_N"/>
</dbReference>
<feature type="transmembrane region" description="Helical" evidence="1">
    <location>
        <begin position="17"/>
        <end position="37"/>
    </location>
</feature>
<name>A0A1N6XA01_9FIRM</name>
<organism evidence="3 4">
    <name type="scientific">Halanaerobium kushneri</name>
    <dbReference type="NCBI Taxonomy" id="56779"/>
    <lineage>
        <taxon>Bacteria</taxon>
        <taxon>Bacillati</taxon>
        <taxon>Bacillota</taxon>
        <taxon>Clostridia</taxon>
        <taxon>Halanaerobiales</taxon>
        <taxon>Halanaerobiaceae</taxon>
        <taxon>Halanaerobium</taxon>
    </lineage>
</organism>
<dbReference type="PANTHER" id="PTHR38686:SF1">
    <property type="entry name" value="APOLIPOPROTEIN N-ACYLTRANSFERASE"/>
    <property type="match status" value="1"/>
</dbReference>
<gene>
    <name evidence="3" type="ORF">SAMN05421834_11134</name>
</gene>
<evidence type="ECO:0000259" key="2">
    <source>
        <dbReference type="Pfam" id="PF20154"/>
    </source>
</evidence>
<dbReference type="GO" id="GO:0042158">
    <property type="term" value="P:lipoprotein biosynthetic process"/>
    <property type="evidence" value="ECO:0007669"/>
    <property type="project" value="InterPro"/>
</dbReference>
<keyword evidence="1" id="KW-1133">Transmembrane helix</keyword>
<feature type="transmembrane region" description="Helical" evidence="1">
    <location>
        <begin position="46"/>
        <end position="65"/>
    </location>
</feature>
<evidence type="ECO:0000313" key="4">
    <source>
        <dbReference type="Proteomes" id="UP000185669"/>
    </source>
</evidence>
<dbReference type="InterPro" id="IPR004563">
    <property type="entry name" value="Apolipo_AcylTrfase"/>
</dbReference>
<sequence length="501" mass="57606">MEFILIILSSILFTAPYYYPALFFLSWFAFIPLIYLVNDYDYSHSFIIALLIGFLNSVFSLHWLYQPLNTALKMPFSFNLVILFIYFLFSALPLAGWVIINKFLQPQNSYSPFIAALSWTVLEYFRFEFFNFNPFNYFAYTQSAFPLVVQYAGYGGVFLVSFITVLFASYLVKIYLEPAWKKIVPLILIFIVVAAVPFFTKTDLEANISRQKVDLLVADSVRDDSFFDKIAKEIDNLTDLVKKSKNEVIFMPEKSISFDLIRNNYYRDQLFSRLKESLGTSYLQLGAAAAKDQNYQAEVFNSLFLFSGDMKMIKRTNKQGNIMSGINFPYLKEINRLMADYLNYKPDLLKQPVSAAEIDVKNIAYINLFAEEIFIPVVNKKNNQIQDMNLIVNVAAEEKAASKVYNNLSFAAAVFRAAESRTDLIRTVSGGLSGYINERGKVLAKTELVNDILPINLTLRKETSYYQKYPLRIIKIIIAIFILIVIIKSIAVIKNKWSSRN</sequence>
<dbReference type="STRING" id="56779.SAMN05421834_11134"/>
<reference evidence="4" key="1">
    <citation type="submission" date="2017-01" db="EMBL/GenBank/DDBJ databases">
        <authorList>
            <person name="Varghese N."/>
            <person name="Submissions S."/>
        </authorList>
    </citation>
    <scope>NUCLEOTIDE SEQUENCE [LARGE SCALE GENOMIC DNA]</scope>
    <source>
        <strain evidence="4">ATCC 700103</strain>
    </source>
</reference>